<name>A0A8C3T178_CHESE</name>
<dbReference type="Ensembl" id="ENSCSRT00000022673.1">
    <property type="protein sequence ID" value="ENSCSRP00000021716.1"/>
    <property type="gene ID" value="ENSCSRG00000016430.1"/>
</dbReference>
<organism evidence="3 4">
    <name type="scientific">Chelydra serpentina</name>
    <name type="common">Snapping turtle</name>
    <name type="synonym">Testudo serpentina</name>
    <dbReference type="NCBI Taxonomy" id="8475"/>
    <lineage>
        <taxon>Eukaryota</taxon>
        <taxon>Metazoa</taxon>
        <taxon>Chordata</taxon>
        <taxon>Craniata</taxon>
        <taxon>Vertebrata</taxon>
        <taxon>Euteleostomi</taxon>
        <taxon>Archelosauria</taxon>
        <taxon>Testudinata</taxon>
        <taxon>Testudines</taxon>
        <taxon>Cryptodira</taxon>
        <taxon>Durocryptodira</taxon>
        <taxon>Americhelydia</taxon>
        <taxon>Chelydroidea</taxon>
        <taxon>Chelydridae</taxon>
        <taxon>Chelydra</taxon>
    </lineage>
</organism>
<accession>A0A8C3T178</accession>
<feature type="chain" id="PRO_5034194668" evidence="2">
    <location>
        <begin position="32"/>
        <end position="226"/>
    </location>
</feature>
<keyword evidence="1" id="KW-0175">Coiled coil</keyword>
<dbReference type="AlphaFoldDB" id="A0A8C3T178"/>
<evidence type="ECO:0000313" key="3">
    <source>
        <dbReference type="Ensembl" id="ENSCSRP00000021716.1"/>
    </source>
</evidence>
<evidence type="ECO:0000256" key="2">
    <source>
        <dbReference type="SAM" id="SignalP"/>
    </source>
</evidence>
<evidence type="ECO:0000313" key="4">
    <source>
        <dbReference type="Proteomes" id="UP000694403"/>
    </source>
</evidence>
<keyword evidence="2" id="KW-0732">Signal</keyword>
<protein>
    <submittedName>
        <fullName evidence="3">Uncharacterized protein</fullName>
    </submittedName>
</protein>
<dbReference type="Proteomes" id="UP000694403">
    <property type="component" value="Unplaced"/>
</dbReference>
<reference evidence="3" key="1">
    <citation type="submission" date="2025-08" db="UniProtKB">
        <authorList>
            <consortium name="Ensembl"/>
        </authorList>
    </citation>
    <scope>IDENTIFICATION</scope>
</reference>
<sequence length="226" mass="25179">MVAEMKYNSHLLWRMLFFISAVWLSTDVIEAGTANCKNADLSDLNLQVKRFSQCFLEMLPDDNRTEINALAWSLQKVLDLLREVQGKACDAFMPKNCSVPEAPKNGGLVCVSIDSVHYCKPMCNQGYDFGFLRRSRVYEKCGASTGYSWTTQLVGGNRLADCISSPIAVSGVKSAYFPTHMCCQQTIANATAESEQIEIFLRELAEAEKDVSQKREMAIDCILCGN</sequence>
<feature type="coiled-coil region" evidence="1">
    <location>
        <begin position="190"/>
        <end position="217"/>
    </location>
</feature>
<feature type="signal peptide" evidence="2">
    <location>
        <begin position="1"/>
        <end position="31"/>
    </location>
</feature>
<reference evidence="3" key="2">
    <citation type="submission" date="2025-09" db="UniProtKB">
        <authorList>
            <consortium name="Ensembl"/>
        </authorList>
    </citation>
    <scope>IDENTIFICATION</scope>
</reference>
<evidence type="ECO:0000256" key="1">
    <source>
        <dbReference type="SAM" id="Coils"/>
    </source>
</evidence>
<proteinExistence type="predicted"/>
<keyword evidence="4" id="KW-1185">Reference proteome</keyword>